<proteinExistence type="predicted"/>
<dbReference type="Proteomes" id="UP000249248">
    <property type="component" value="Unassembled WGS sequence"/>
</dbReference>
<reference evidence="1 2" key="1">
    <citation type="submission" date="2018-06" db="EMBL/GenBank/DDBJ databases">
        <title>The draft genome sequence of Crocinitomix sp. SM1701.</title>
        <authorList>
            <person name="Zhang X."/>
        </authorList>
    </citation>
    <scope>NUCLEOTIDE SEQUENCE [LARGE SCALE GENOMIC DNA]</scope>
    <source>
        <strain evidence="1 2">SM1701</strain>
    </source>
</reference>
<keyword evidence="2" id="KW-1185">Reference proteome</keyword>
<evidence type="ECO:0000313" key="2">
    <source>
        <dbReference type="Proteomes" id="UP000249248"/>
    </source>
</evidence>
<name>A0A2W1NBV9_9FLAO</name>
<sequence>MASEDIKKDALELIRAYLPKYLTPELSQNLFSIVSEHFPLSSDGKLIYCNNLESEFYYQGDAIVDIPFSVFANGEYKTNYLKGVIMSNTCDIASENDRIENSFVQFSSIFSLEEYISKLNEKKISENKIDSFLSNLKGNRISNLFYLPKIDKVMDESFIRFDVNVSLPISIFEGETYDKDYKSNGGDRLFSFSNYGFYLFLIKLSVHYCRFREGVFRNA</sequence>
<gene>
    <name evidence="1" type="ORF">DNU06_17245</name>
</gene>
<protein>
    <submittedName>
        <fullName evidence="1">Uncharacterized protein</fullName>
    </submittedName>
</protein>
<dbReference type="AlphaFoldDB" id="A0A2W1NBV9"/>
<dbReference type="OrthoDB" id="982267at2"/>
<comment type="caution">
    <text evidence="1">The sequence shown here is derived from an EMBL/GenBank/DDBJ whole genome shotgun (WGS) entry which is preliminary data.</text>
</comment>
<organism evidence="1 2">
    <name type="scientific">Putridiphycobacter roseus</name>
    <dbReference type="NCBI Taxonomy" id="2219161"/>
    <lineage>
        <taxon>Bacteria</taxon>
        <taxon>Pseudomonadati</taxon>
        <taxon>Bacteroidota</taxon>
        <taxon>Flavobacteriia</taxon>
        <taxon>Flavobacteriales</taxon>
        <taxon>Crocinitomicaceae</taxon>
        <taxon>Putridiphycobacter</taxon>
    </lineage>
</organism>
<dbReference type="RefSeq" id="WP_111064752.1">
    <property type="nucleotide sequence ID" value="NZ_JBHUCU010000041.1"/>
</dbReference>
<dbReference type="EMBL" id="QKSB01000032">
    <property type="protein sequence ID" value="PZE15596.1"/>
    <property type="molecule type" value="Genomic_DNA"/>
</dbReference>
<accession>A0A2W1NBV9</accession>
<evidence type="ECO:0000313" key="1">
    <source>
        <dbReference type="EMBL" id="PZE15596.1"/>
    </source>
</evidence>